<reference evidence="2" key="1">
    <citation type="submission" date="2013-11" db="EMBL/GenBank/DDBJ databases">
        <title>The genomic landscape of the Guanapo guppy.</title>
        <authorList>
            <person name="Kuenstner A."/>
            <person name="Dreyer C."/>
        </authorList>
    </citation>
    <scope>NUCLEOTIDE SEQUENCE</scope>
    <source>
        <strain evidence="2">Guanapo</strain>
    </source>
</reference>
<dbReference type="Pfam" id="PF15003">
    <property type="entry name" value="HAUS2"/>
    <property type="match status" value="1"/>
</dbReference>
<dbReference type="GO" id="GO:0051225">
    <property type="term" value="P:spindle assembly"/>
    <property type="evidence" value="ECO:0007669"/>
    <property type="project" value="InterPro"/>
</dbReference>
<name>A0A3P9NAG7_POERE</name>
<dbReference type="PANTHER" id="PTHR16039:SF1">
    <property type="entry name" value="HAUS AUGMIN-LIKE COMPLEX SUBUNIT 2"/>
    <property type="match status" value="1"/>
</dbReference>
<organism evidence="1 2">
    <name type="scientific">Poecilia reticulata</name>
    <name type="common">Guppy</name>
    <name type="synonym">Acanthophacelus reticulatus</name>
    <dbReference type="NCBI Taxonomy" id="8081"/>
    <lineage>
        <taxon>Eukaryota</taxon>
        <taxon>Metazoa</taxon>
        <taxon>Chordata</taxon>
        <taxon>Craniata</taxon>
        <taxon>Vertebrata</taxon>
        <taxon>Euteleostomi</taxon>
        <taxon>Actinopterygii</taxon>
        <taxon>Neopterygii</taxon>
        <taxon>Teleostei</taxon>
        <taxon>Neoteleostei</taxon>
        <taxon>Acanthomorphata</taxon>
        <taxon>Ovalentaria</taxon>
        <taxon>Atherinomorphae</taxon>
        <taxon>Cyprinodontiformes</taxon>
        <taxon>Poeciliidae</taxon>
        <taxon>Poeciliinae</taxon>
        <taxon>Poecilia</taxon>
    </lineage>
</organism>
<dbReference type="GO" id="GO:1990498">
    <property type="term" value="C:mitotic spindle microtubule"/>
    <property type="evidence" value="ECO:0007669"/>
    <property type="project" value="TreeGrafter"/>
</dbReference>
<reference evidence="1" key="3">
    <citation type="submission" date="2025-09" db="UniProtKB">
        <authorList>
            <consortium name="Ensembl"/>
        </authorList>
    </citation>
    <scope>IDENTIFICATION</scope>
    <source>
        <strain evidence="1">Guanapo</strain>
    </source>
</reference>
<dbReference type="PRINTS" id="PR02088">
    <property type="entry name" value="HAUSAUGMINL2"/>
</dbReference>
<dbReference type="GO" id="GO:0007098">
    <property type="term" value="P:centrosome cycle"/>
    <property type="evidence" value="ECO:0007669"/>
    <property type="project" value="InterPro"/>
</dbReference>
<proteinExistence type="predicted"/>
<dbReference type="InterPro" id="IPR026242">
    <property type="entry name" value="HAUS2_metazoa"/>
</dbReference>
<dbReference type="Bgee" id="ENSPREG00000004534">
    <property type="expression patterns" value="Expressed in head and 1 other cell type or tissue"/>
</dbReference>
<reference evidence="1" key="2">
    <citation type="submission" date="2025-08" db="UniProtKB">
        <authorList>
            <consortium name="Ensembl"/>
        </authorList>
    </citation>
    <scope>IDENTIFICATION</scope>
    <source>
        <strain evidence="1">Guanapo</strain>
    </source>
</reference>
<dbReference type="PANTHER" id="PTHR16039">
    <property type="entry name" value="HAUS AUGMIN-LIKE COMPLEX SUBUNIT 2"/>
    <property type="match status" value="1"/>
</dbReference>
<dbReference type="GO" id="GO:0005813">
    <property type="term" value="C:centrosome"/>
    <property type="evidence" value="ECO:0007669"/>
    <property type="project" value="TreeGrafter"/>
</dbReference>
<protein>
    <submittedName>
        <fullName evidence="1">HAUS augmin like complex subunit 2</fullName>
    </submittedName>
</protein>
<dbReference type="Proteomes" id="UP000242638">
    <property type="component" value="Unassembled WGS sequence"/>
</dbReference>
<dbReference type="GO" id="GO:0007020">
    <property type="term" value="P:microtubule nucleation"/>
    <property type="evidence" value="ECO:0007669"/>
    <property type="project" value="TreeGrafter"/>
</dbReference>
<evidence type="ECO:0000313" key="1">
    <source>
        <dbReference type="Ensembl" id="ENSPREP00000006554.1"/>
    </source>
</evidence>
<accession>A0A3P9NAG7</accession>
<dbReference type="STRING" id="8081.ENSPREP00000006554"/>
<dbReference type="OMA" id="HQWDLSP"/>
<sequence>MSMFHFQMHQWDLSPFSVTPAASLLSRCVSVGAASQDEIDSAFSEPSPVFSARLREAEELIRKQKRLDEVQLQLELLKVDEQSAGVAHGFHLSQKNEKLQLLGNHLLGILREHKVLRQRLMRPLARTNLPVLAHLHASVVDSIRLMMDFIECLEEKLRSTHNRTTSTNSLALLDNSLTLLLTMASESEMLFQRIQQWRSIRCSRPGAFEAQTSSELAAS</sequence>
<dbReference type="AlphaFoldDB" id="A0A3P9NAG7"/>
<dbReference type="InterPro" id="IPR028346">
    <property type="entry name" value="HAUS2"/>
</dbReference>
<dbReference type="GeneTree" id="ENSGT00390000004927"/>
<keyword evidence="2" id="KW-1185">Reference proteome</keyword>
<dbReference type="GO" id="GO:0070652">
    <property type="term" value="C:HAUS complex"/>
    <property type="evidence" value="ECO:0007669"/>
    <property type="project" value="InterPro"/>
</dbReference>
<dbReference type="Ensembl" id="ENSPRET00000006641.1">
    <property type="protein sequence ID" value="ENSPREP00000006554.1"/>
    <property type="gene ID" value="ENSPREG00000004534.1"/>
</dbReference>
<evidence type="ECO:0000313" key="2">
    <source>
        <dbReference type="Proteomes" id="UP000242638"/>
    </source>
</evidence>